<proteinExistence type="predicted"/>
<dbReference type="PANTHER" id="PTHR33067:SF35">
    <property type="entry name" value="ASPARTIC PEPTIDASE DDI1-TYPE DOMAIN-CONTAINING PROTEIN"/>
    <property type="match status" value="1"/>
</dbReference>
<protein>
    <submittedName>
        <fullName evidence="2">Uncharacterized protein LOC120277734</fullName>
    </submittedName>
</protein>
<keyword evidence="1" id="KW-1185">Reference proteome</keyword>
<accession>A0AB40CPM6</accession>
<dbReference type="GeneID" id="120277734"/>
<dbReference type="Gene3D" id="2.40.70.10">
    <property type="entry name" value="Acid Proteases"/>
    <property type="match status" value="1"/>
</dbReference>
<evidence type="ECO:0000313" key="1">
    <source>
        <dbReference type="Proteomes" id="UP001515500"/>
    </source>
</evidence>
<dbReference type="Proteomes" id="UP001515500">
    <property type="component" value="Chromosome 15"/>
</dbReference>
<name>A0AB40CPM6_DIOCR</name>
<gene>
    <name evidence="2" type="primary">LOC120277734</name>
</gene>
<dbReference type="RefSeq" id="XP_039140517.1">
    <property type="nucleotide sequence ID" value="XM_039284583.1"/>
</dbReference>
<organism evidence="1 2">
    <name type="scientific">Dioscorea cayennensis subsp. rotundata</name>
    <name type="common">White Guinea yam</name>
    <name type="synonym">Dioscorea rotundata</name>
    <dbReference type="NCBI Taxonomy" id="55577"/>
    <lineage>
        <taxon>Eukaryota</taxon>
        <taxon>Viridiplantae</taxon>
        <taxon>Streptophyta</taxon>
        <taxon>Embryophyta</taxon>
        <taxon>Tracheophyta</taxon>
        <taxon>Spermatophyta</taxon>
        <taxon>Magnoliopsida</taxon>
        <taxon>Liliopsida</taxon>
        <taxon>Dioscoreales</taxon>
        <taxon>Dioscoreaceae</taxon>
        <taxon>Dioscorea</taxon>
    </lineage>
</organism>
<dbReference type="CDD" id="cd00303">
    <property type="entry name" value="retropepsin_like"/>
    <property type="match status" value="1"/>
</dbReference>
<dbReference type="PANTHER" id="PTHR33067">
    <property type="entry name" value="RNA-DIRECTED DNA POLYMERASE-RELATED"/>
    <property type="match status" value="1"/>
</dbReference>
<evidence type="ECO:0000313" key="2">
    <source>
        <dbReference type="RefSeq" id="XP_039140517.1"/>
    </source>
</evidence>
<dbReference type="InterPro" id="IPR021109">
    <property type="entry name" value="Peptidase_aspartic_dom_sf"/>
</dbReference>
<sequence length="156" mass="17439">MEEVSSMTLSEECSALLRNKLPKKEKDSGGFIVPCTIKGLVDEKALANLEASINLMPYKIFQKLGLGEPKPTNMTLQLADRSTRRLRGIIEDVLVKVDKFIFLVDFIILDVDDKVEVTLILGWPFLATSKALIDVKDAECHFELAMKKPPSDFVTP</sequence>
<dbReference type="AlphaFoldDB" id="A0AB40CPM6"/>
<reference evidence="2" key="1">
    <citation type="submission" date="2025-08" db="UniProtKB">
        <authorList>
            <consortium name="RefSeq"/>
        </authorList>
    </citation>
    <scope>IDENTIFICATION</scope>
</reference>